<dbReference type="InterPro" id="IPR036237">
    <property type="entry name" value="Xyl_isomerase-like_sf"/>
</dbReference>
<feature type="domain" description="Xylose isomerase-like TIM barrel" evidence="1">
    <location>
        <begin position="21"/>
        <end position="229"/>
    </location>
</feature>
<accession>A0A0M6Y452</accession>
<dbReference type="GO" id="GO:0016853">
    <property type="term" value="F:isomerase activity"/>
    <property type="evidence" value="ECO:0007669"/>
    <property type="project" value="UniProtKB-KW"/>
</dbReference>
<dbReference type="Pfam" id="PF01261">
    <property type="entry name" value="AP_endonuc_2"/>
    <property type="match status" value="1"/>
</dbReference>
<reference evidence="3" key="1">
    <citation type="submission" date="2015-07" db="EMBL/GenBank/DDBJ databases">
        <authorList>
            <person name="Rodrigo-Torres Lidia"/>
            <person name="Arahal R.David."/>
        </authorList>
    </citation>
    <scope>NUCLEOTIDE SEQUENCE [LARGE SCALE GENOMIC DNA]</scope>
    <source>
        <strain evidence="3">CECT 4801</strain>
    </source>
</reference>
<dbReference type="STRING" id="187304.B0E33_11115"/>
<organism evidence="2 3">
    <name type="scientific">Roseibium aggregatum</name>
    <dbReference type="NCBI Taxonomy" id="187304"/>
    <lineage>
        <taxon>Bacteria</taxon>
        <taxon>Pseudomonadati</taxon>
        <taxon>Pseudomonadota</taxon>
        <taxon>Alphaproteobacteria</taxon>
        <taxon>Hyphomicrobiales</taxon>
        <taxon>Stappiaceae</taxon>
        <taxon>Roseibium</taxon>
    </lineage>
</organism>
<protein>
    <submittedName>
        <fullName evidence="2">Xylose isomerase-like TIM barrel</fullName>
    </submittedName>
</protein>
<dbReference type="InterPro" id="IPR013022">
    <property type="entry name" value="Xyl_isomerase-like_TIM-brl"/>
</dbReference>
<evidence type="ECO:0000259" key="1">
    <source>
        <dbReference type="Pfam" id="PF01261"/>
    </source>
</evidence>
<evidence type="ECO:0000313" key="2">
    <source>
        <dbReference type="EMBL" id="CTQ44139.1"/>
    </source>
</evidence>
<proteinExistence type="predicted"/>
<dbReference type="AlphaFoldDB" id="A0A0M6Y452"/>
<dbReference type="RefSeq" id="WP_055656888.1">
    <property type="nucleotide sequence ID" value="NZ_CXST01000002.1"/>
</dbReference>
<dbReference type="OrthoDB" id="9798407at2"/>
<keyword evidence="3" id="KW-1185">Reference proteome</keyword>
<sequence length="248" mass="27961">MDISFQLYSAREFTPWDGVLKRLADLGYTQVEGFGGNYENPAAFRDMLDTQGLKMPSGHFFPMEQFEDDLAKVISTAQTLGMERIFVPAVPPEQRIPDAAMWQSIAERLEAIGQKIRDAGLRFGWHNHDFEFNACADGRLPMDILMEAAPSIEWEADIAWIVRGNQDPLDWIEKYASRITTAHVKDIAPEGECADEDGWADVGQGTMDWKGIMSALRGVGVDLFVMEHDKPSDFDRFATRSVAAFRTY</sequence>
<dbReference type="Gene3D" id="3.20.20.150">
    <property type="entry name" value="Divalent-metal-dependent TIM barrel enzymes"/>
    <property type="match status" value="1"/>
</dbReference>
<evidence type="ECO:0000313" key="3">
    <source>
        <dbReference type="Proteomes" id="UP000048926"/>
    </source>
</evidence>
<dbReference type="SUPFAM" id="SSF51658">
    <property type="entry name" value="Xylose isomerase-like"/>
    <property type="match status" value="1"/>
</dbReference>
<dbReference type="PANTHER" id="PTHR12110:SF41">
    <property type="entry name" value="INOSOSE DEHYDRATASE"/>
    <property type="match status" value="1"/>
</dbReference>
<gene>
    <name evidence="2" type="ORF">LAL4801_02581</name>
</gene>
<dbReference type="EMBL" id="CXST01000002">
    <property type="protein sequence ID" value="CTQ44139.1"/>
    <property type="molecule type" value="Genomic_DNA"/>
</dbReference>
<dbReference type="Proteomes" id="UP000048926">
    <property type="component" value="Unassembled WGS sequence"/>
</dbReference>
<keyword evidence="2" id="KW-0413">Isomerase</keyword>
<dbReference type="PANTHER" id="PTHR12110">
    <property type="entry name" value="HYDROXYPYRUVATE ISOMERASE"/>
    <property type="match status" value="1"/>
</dbReference>
<dbReference type="InterPro" id="IPR050312">
    <property type="entry name" value="IolE/XylAMocC-like"/>
</dbReference>
<name>A0A0M6Y452_9HYPH</name>